<evidence type="ECO:0000313" key="1">
    <source>
        <dbReference type="EMBL" id="CAK5263584.1"/>
    </source>
</evidence>
<gene>
    <name evidence="1" type="ORF">MYCIT1_LOCUS3071</name>
</gene>
<dbReference type="AlphaFoldDB" id="A0AAD2GWI6"/>
<comment type="caution">
    <text evidence="1">The sequence shown here is derived from an EMBL/GenBank/DDBJ whole genome shotgun (WGS) entry which is preliminary data.</text>
</comment>
<name>A0AAD2GWI6_9AGAR</name>
<dbReference type="Proteomes" id="UP001295794">
    <property type="component" value="Unassembled WGS sequence"/>
</dbReference>
<protein>
    <submittedName>
        <fullName evidence="1">Uncharacterized protein</fullName>
    </submittedName>
</protein>
<proteinExistence type="predicted"/>
<accession>A0AAD2GWI6</accession>
<reference evidence="1" key="1">
    <citation type="submission" date="2023-11" db="EMBL/GenBank/DDBJ databases">
        <authorList>
            <person name="De Vega J J."/>
            <person name="De Vega J J."/>
        </authorList>
    </citation>
    <scope>NUCLEOTIDE SEQUENCE</scope>
</reference>
<keyword evidence="2" id="KW-1185">Reference proteome</keyword>
<organism evidence="1 2">
    <name type="scientific">Mycena citricolor</name>
    <dbReference type="NCBI Taxonomy" id="2018698"/>
    <lineage>
        <taxon>Eukaryota</taxon>
        <taxon>Fungi</taxon>
        <taxon>Dikarya</taxon>
        <taxon>Basidiomycota</taxon>
        <taxon>Agaricomycotina</taxon>
        <taxon>Agaricomycetes</taxon>
        <taxon>Agaricomycetidae</taxon>
        <taxon>Agaricales</taxon>
        <taxon>Marasmiineae</taxon>
        <taxon>Mycenaceae</taxon>
        <taxon>Mycena</taxon>
    </lineage>
</organism>
<sequence>MQVRWTKGRQLSYKDHIINFPQNVENIAATLPQLPEDVDLVIICREGVNLLHHVDFVIANDPNYADLVAPDKVVLSQLPVHGSVVDQLSVCREGRQEGDIPVLAGPAQAAETEQPEEDTDSGGASVGGILNLGLPVREEVVEMREGATRAVTRPRYEQTIIAAPSVDSNAISEYTPGYMTRAFPTLFPDGAGDFFAPHQRKIKLGEYFKHLL</sequence>
<evidence type="ECO:0000313" key="2">
    <source>
        <dbReference type="Proteomes" id="UP001295794"/>
    </source>
</evidence>
<dbReference type="EMBL" id="CAVNYO010000040">
    <property type="protein sequence ID" value="CAK5263584.1"/>
    <property type="molecule type" value="Genomic_DNA"/>
</dbReference>